<comment type="caution">
    <text evidence="5">The sequence shown here is derived from an EMBL/GenBank/DDBJ whole genome shotgun (WGS) entry which is preliminary data.</text>
</comment>
<evidence type="ECO:0000313" key="5">
    <source>
        <dbReference type="EMBL" id="MFC5751438.1"/>
    </source>
</evidence>
<dbReference type="InterPro" id="IPR005693">
    <property type="entry name" value="Mce"/>
</dbReference>
<reference evidence="6" key="1">
    <citation type="journal article" date="2019" name="Int. J. Syst. Evol. Microbiol.">
        <title>The Global Catalogue of Microorganisms (GCM) 10K type strain sequencing project: providing services to taxonomists for standard genome sequencing and annotation.</title>
        <authorList>
            <consortium name="The Broad Institute Genomics Platform"/>
            <consortium name="The Broad Institute Genome Sequencing Center for Infectious Disease"/>
            <person name="Wu L."/>
            <person name="Ma J."/>
        </authorList>
    </citation>
    <scope>NUCLEOTIDE SEQUENCE [LARGE SCALE GENOMIC DNA]</scope>
    <source>
        <strain evidence="6">KCTC 42087</strain>
    </source>
</reference>
<name>A0ABW1A9V1_9ACTN</name>
<keyword evidence="2" id="KW-0472">Membrane</keyword>
<dbReference type="InterPro" id="IPR052336">
    <property type="entry name" value="MlaD_Phospholipid_Transporter"/>
</dbReference>
<evidence type="ECO:0000313" key="6">
    <source>
        <dbReference type="Proteomes" id="UP001596074"/>
    </source>
</evidence>
<keyword evidence="6" id="KW-1185">Reference proteome</keyword>
<dbReference type="Pfam" id="PF11887">
    <property type="entry name" value="Mce4_CUP1"/>
    <property type="match status" value="1"/>
</dbReference>
<feature type="transmembrane region" description="Helical" evidence="2">
    <location>
        <begin position="21"/>
        <end position="40"/>
    </location>
</feature>
<gene>
    <name evidence="5" type="ORF">ACFPZN_37965</name>
</gene>
<protein>
    <submittedName>
        <fullName evidence="5">MCE family protein</fullName>
    </submittedName>
</protein>
<feature type="compositionally biased region" description="Low complexity" evidence="1">
    <location>
        <begin position="346"/>
        <end position="358"/>
    </location>
</feature>
<organism evidence="5 6">
    <name type="scientific">Actinomadura rugatobispora</name>
    <dbReference type="NCBI Taxonomy" id="1994"/>
    <lineage>
        <taxon>Bacteria</taxon>
        <taxon>Bacillati</taxon>
        <taxon>Actinomycetota</taxon>
        <taxon>Actinomycetes</taxon>
        <taxon>Streptosporangiales</taxon>
        <taxon>Thermomonosporaceae</taxon>
        <taxon>Actinomadura</taxon>
    </lineage>
</organism>
<proteinExistence type="predicted"/>
<sequence>MARLSGLSAQGRARLALTVRVTAFVAVTGLLTAFIGAQIARVSFEDGRSLTATFDDASGLAVGDQVKIAGAPVGRVEGLRIVGGRARVELSLSASVTVPSDSEAAIRWRDAMGRRVVYLIPGTAPTPMRPGAHITRTRSVVDAGALVDQLAPLTRSIDPGQVNQVLVSLAQALDGNAGELDRLVVGVDRLSSTIAARRGTLRQMLADYATITEIIARRDRQIGRAVDDLVKLSGAFADNRRLIDDALVELAAMAATSDKVLAGNSRELAAVIARLADFTAGVRRNSRTVAEVMGSATPKLRHIFAAADNGGYVEAAIPCLTLAAPPCPYPTRLPGAREPEGKRGTGKAAGPAASSGATRIDSTGALRRLLVGGS</sequence>
<dbReference type="InterPro" id="IPR003399">
    <property type="entry name" value="Mce/MlaD"/>
</dbReference>
<dbReference type="RefSeq" id="WP_378287353.1">
    <property type="nucleotide sequence ID" value="NZ_JBHSON010000069.1"/>
</dbReference>
<feature type="domain" description="Mce/MlaD" evidence="3">
    <location>
        <begin position="47"/>
        <end position="122"/>
    </location>
</feature>
<dbReference type="NCBIfam" id="TIGR00996">
    <property type="entry name" value="Mtu_fam_mce"/>
    <property type="match status" value="1"/>
</dbReference>
<dbReference type="Pfam" id="PF02470">
    <property type="entry name" value="MlaD"/>
    <property type="match status" value="1"/>
</dbReference>
<dbReference type="PANTHER" id="PTHR33371:SF4">
    <property type="entry name" value="INTERMEMBRANE PHOSPHOLIPID TRANSPORT SYSTEM BINDING PROTEIN MLAD"/>
    <property type="match status" value="1"/>
</dbReference>
<evidence type="ECO:0000256" key="1">
    <source>
        <dbReference type="SAM" id="MobiDB-lite"/>
    </source>
</evidence>
<keyword evidence="2" id="KW-1133">Transmembrane helix</keyword>
<accession>A0ABW1A9V1</accession>
<evidence type="ECO:0000259" key="3">
    <source>
        <dbReference type="Pfam" id="PF02470"/>
    </source>
</evidence>
<dbReference type="InterPro" id="IPR024516">
    <property type="entry name" value="Mce_C"/>
</dbReference>
<feature type="domain" description="Mammalian cell entry C-terminal" evidence="4">
    <location>
        <begin position="126"/>
        <end position="296"/>
    </location>
</feature>
<dbReference type="EMBL" id="JBHSON010000069">
    <property type="protein sequence ID" value="MFC5751438.1"/>
    <property type="molecule type" value="Genomic_DNA"/>
</dbReference>
<feature type="region of interest" description="Disordered" evidence="1">
    <location>
        <begin position="331"/>
        <end position="361"/>
    </location>
</feature>
<keyword evidence="2" id="KW-0812">Transmembrane</keyword>
<evidence type="ECO:0000259" key="4">
    <source>
        <dbReference type="Pfam" id="PF11887"/>
    </source>
</evidence>
<dbReference type="PANTHER" id="PTHR33371">
    <property type="entry name" value="INTERMEMBRANE PHOSPHOLIPID TRANSPORT SYSTEM BINDING PROTEIN MLAD-RELATED"/>
    <property type="match status" value="1"/>
</dbReference>
<evidence type="ECO:0000256" key="2">
    <source>
        <dbReference type="SAM" id="Phobius"/>
    </source>
</evidence>
<dbReference type="Proteomes" id="UP001596074">
    <property type="component" value="Unassembled WGS sequence"/>
</dbReference>